<accession>A0ABW7N7T4</accession>
<comment type="caution">
    <text evidence="2">The sequence shown here is derived from an EMBL/GenBank/DDBJ whole genome shotgun (WGS) entry which is preliminary data.</text>
</comment>
<evidence type="ECO:0000313" key="2">
    <source>
        <dbReference type="EMBL" id="MFH6982759.1"/>
    </source>
</evidence>
<dbReference type="PANTHER" id="PTHR28208">
    <property type="entry name" value="PHOSPHATIDATE PHOSPHATASE APP1"/>
    <property type="match status" value="1"/>
</dbReference>
<dbReference type="InterPro" id="IPR019236">
    <property type="entry name" value="APP1_cat"/>
</dbReference>
<evidence type="ECO:0000259" key="1">
    <source>
        <dbReference type="Pfam" id="PF09949"/>
    </source>
</evidence>
<dbReference type="InterPro" id="IPR052935">
    <property type="entry name" value="Mg2+_PAP"/>
</dbReference>
<dbReference type="Pfam" id="PF09949">
    <property type="entry name" value="APP1_cat"/>
    <property type="match status" value="1"/>
</dbReference>
<protein>
    <submittedName>
        <fullName evidence="2">Phosphatase domain-containing protein</fullName>
    </submittedName>
</protein>
<reference evidence="2 3" key="1">
    <citation type="journal article" date="2013" name="Int. J. Syst. Evol. Microbiol.">
        <title>Marinoscillum luteum sp. nov., isolated from marine sediment.</title>
        <authorList>
            <person name="Cha I.T."/>
            <person name="Park S.J."/>
            <person name="Kim S.J."/>
            <person name="Kim J.G."/>
            <person name="Jung M.Y."/>
            <person name="Shin K.S."/>
            <person name="Kwon K.K."/>
            <person name="Yang S.H."/>
            <person name="Seo Y.S."/>
            <person name="Rhee S.K."/>
        </authorList>
    </citation>
    <scope>NUCLEOTIDE SEQUENCE [LARGE SCALE GENOMIC DNA]</scope>
    <source>
        <strain evidence="2 3">KCTC 23939</strain>
    </source>
</reference>
<organism evidence="2 3">
    <name type="scientific">Marinoscillum luteum</name>
    <dbReference type="NCBI Taxonomy" id="861051"/>
    <lineage>
        <taxon>Bacteria</taxon>
        <taxon>Pseudomonadati</taxon>
        <taxon>Bacteroidota</taxon>
        <taxon>Cytophagia</taxon>
        <taxon>Cytophagales</taxon>
        <taxon>Reichenbachiellaceae</taxon>
        <taxon>Marinoscillum</taxon>
    </lineage>
</organism>
<dbReference type="EMBL" id="JBIPKE010000013">
    <property type="protein sequence ID" value="MFH6982759.1"/>
    <property type="molecule type" value="Genomic_DNA"/>
</dbReference>
<proteinExistence type="predicted"/>
<dbReference type="PANTHER" id="PTHR28208:SF3">
    <property type="entry name" value="PHOSPHATIDATE PHOSPHATASE APP1"/>
    <property type="match status" value="1"/>
</dbReference>
<keyword evidence="3" id="KW-1185">Reference proteome</keyword>
<sequence>MRNSVPFLKVYQSFASDHLTMVMGHVLKSPSHQRDRPTRNPFKNALEMYRRYHVKPSAGEKVFLTLAGKAMEVTTDGKGFFQFKLSTPRDVDTLEVTVALADFPTEYEHLKLEVHRPAEVIVSDIDDTILVSHSTSLIRKLYLLLTKNHQSRQAFDGVKDFYDSLKEGRTEPLFFYVSSSEWNLYDFLESFVADKQLPAGVFLLQDIKSGILDLFRSGGGSHSHKKSKIETLIKVYPEAKFTLIGDSGQKDPDIYQAVALTYPEHIAKIYIRDVRKSRRSKVKQMASALKNSGVDMVFFSE</sequence>
<feature type="domain" description="Phosphatidate phosphatase APP1 catalytic" evidence="1">
    <location>
        <begin position="121"/>
        <end position="273"/>
    </location>
</feature>
<dbReference type="RefSeq" id="WP_395416407.1">
    <property type="nucleotide sequence ID" value="NZ_JBIPKE010000013.1"/>
</dbReference>
<evidence type="ECO:0000313" key="3">
    <source>
        <dbReference type="Proteomes" id="UP001610063"/>
    </source>
</evidence>
<name>A0ABW7N7T4_9BACT</name>
<gene>
    <name evidence="2" type="ORF">ACHKAR_04880</name>
</gene>
<dbReference type="Proteomes" id="UP001610063">
    <property type="component" value="Unassembled WGS sequence"/>
</dbReference>